<dbReference type="CDD" id="cd11648">
    <property type="entry name" value="RsmI"/>
    <property type="match status" value="1"/>
</dbReference>
<dbReference type="NCBIfam" id="NF011570">
    <property type="entry name" value="PRK14994.1"/>
    <property type="match status" value="1"/>
</dbReference>
<dbReference type="InterPro" id="IPR000878">
    <property type="entry name" value="4pyrrol_Mease"/>
</dbReference>
<dbReference type="InterPro" id="IPR014776">
    <property type="entry name" value="4pyrrole_Mease_sub2"/>
</dbReference>
<dbReference type="Pfam" id="PF23016">
    <property type="entry name" value="RsmI_C"/>
    <property type="match status" value="1"/>
</dbReference>
<dbReference type="InterPro" id="IPR018063">
    <property type="entry name" value="SAM_MeTrfase_RsmI_CS"/>
</dbReference>
<dbReference type="RefSeq" id="WP_067425366.1">
    <property type="nucleotide sequence ID" value="NZ_LZEX01000042.1"/>
</dbReference>
<reference evidence="9 10" key="1">
    <citation type="submission" date="2016-06" db="EMBL/GenBank/DDBJ databases">
        <authorList>
            <person name="Kjaerup R.B."/>
            <person name="Dalgaard T.S."/>
            <person name="Juul-Madsen H.R."/>
        </authorList>
    </citation>
    <scope>NUCLEOTIDE SEQUENCE [LARGE SCALE GENOMIC DNA]</scope>
    <source>
        <strain evidence="9 10">GCSL-Mp3</strain>
    </source>
</reference>
<dbReference type="NCBIfam" id="TIGR00096">
    <property type="entry name" value="16S rRNA (cytidine(1402)-2'-O)-methyltransferase"/>
    <property type="match status" value="1"/>
</dbReference>
<comment type="function">
    <text evidence="6">Catalyzes the 2'-O-methylation of the ribose of cytidine 1402 (C1402) in 16S rRNA.</text>
</comment>
<comment type="caution">
    <text evidence="9">The sequence shown here is derived from an EMBL/GenBank/DDBJ whole genome shotgun (WGS) entry which is preliminary data.</text>
</comment>
<dbReference type="AlphaFoldDB" id="A0A1B8H423"/>
<comment type="similarity">
    <text evidence="6">Belongs to the methyltransferase superfamily. RsmI family.</text>
</comment>
<name>A0A1B8H423_9GAMM</name>
<keyword evidence="5 6" id="KW-0949">S-adenosyl-L-methionine</keyword>
<dbReference type="SUPFAM" id="SSF53790">
    <property type="entry name" value="Tetrapyrrole methylase"/>
    <property type="match status" value="1"/>
</dbReference>
<dbReference type="PANTHER" id="PTHR46111:SF1">
    <property type="entry name" value="RIBOSOMAL RNA SMALL SUBUNIT METHYLTRANSFERASE I"/>
    <property type="match status" value="1"/>
</dbReference>
<comment type="catalytic activity">
    <reaction evidence="6">
        <text>cytidine(1402) in 16S rRNA + S-adenosyl-L-methionine = 2'-O-methylcytidine(1402) in 16S rRNA + S-adenosyl-L-homocysteine + H(+)</text>
        <dbReference type="Rhea" id="RHEA:42924"/>
        <dbReference type="Rhea" id="RHEA-COMP:10285"/>
        <dbReference type="Rhea" id="RHEA-COMP:10286"/>
        <dbReference type="ChEBI" id="CHEBI:15378"/>
        <dbReference type="ChEBI" id="CHEBI:57856"/>
        <dbReference type="ChEBI" id="CHEBI:59789"/>
        <dbReference type="ChEBI" id="CHEBI:74495"/>
        <dbReference type="ChEBI" id="CHEBI:82748"/>
        <dbReference type="EC" id="2.1.1.198"/>
    </reaction>
</comment>
<dbReference type="PIRSF" id="PIRSF005917">
    <property type="entry name" value="MTase_YraL"/>
    <property type="match status" value="1"/>
</dbReference>
<dbReference type="Gene3D" id="3.40.1010.10">
    <property type="entry name" value="Cobalt-precorrin-4 Transmethylase, Domain 1"/>
    <property type="match status" value="1"/>
</dbReference>
<dbReference type="InterPro" id="IPR008189">
    <property type="entry name" value="rRNA_ssu_MeTfrase_I"/>
</dbReference>
<dbReference type="InterPro" id="IPR053910">
    <property type="entry name" value="RsmI_HTH"/>
</dbReference>
<evidence type="ECO:0000256" key="4">
    <source>
        <dbReference type="ARBA" id="ARBA00022679"/>
    </source>
</evidence>
<dbReference type="GO" id="GO:0070677">
    <property type="term" value="F:rRNA (cytosine-2'-O-)-methyltransferase activity"/>
    <property type="evidence" value="ECO:0007669"/>
    <property type="project" value="UniProtKB-UniRule"/>
</dbReference>
<dbReference type="FunFam" id="3.30.950.10:FF:000002">
    <property type="entry name" value="Ribosomal RNA small subunit methyltransferase I"/>
    <property type="match status" value="1"/>
</dbReference>
<dbReference type="InterPro" id="IPR014777">
    <property type="entry name" value="4pyrrole_Mease_sub1"/>
</dbReference>
<evidence type="ECO:0000259" key="8">
    <source>
        <dbReference type="Pfam" id="PF23016"/>
    </source>
</evidence>
<dbReference type="Gene3D" id="3.30.950.10">
    <property type="entry name" value="Methyltransferase, Cobalt-precorrin-4 Transmethylase, Domain 2"/>
    <property type="match status" value="1"/>
</dbReference>
<keyword evidence="2 6" id="KW-0698">rRNA processing</keyword>
<keyword evidence="1 6" id="KW-0963">Cytoplasm</keyword>
<evidence type="ECO:0000256" key="5">
    <source>
        <dbReference type="ARBA" id="ARBA00022691"/>
    </source>
</evidence>
<feature type="domain" description="RsmI HTH" evidence="8">
    <location>
        <begin position="242"/>
        <end position="284"/>
    </location>
</feature>
<dbReference type="InterPro" id="IPR035996">
    <property type="entry name" value="4pyrrol_Methylase_sf"/>
</dbReference>
<evidence type="ECO:0000256" key="3">
    <source>
        <dbReference type="ARBA" id="ARBA00022603"/>
    </source>
</evidence>
<keyword evidence="4 6" id="KW-0808">Transferase</keyword>
<dbReference type="EMBL" id="LZEX01000042">
    <property type="protein sequence ID" value="OBU03806.1"/>
    <property type="molecule type" value="Genomic_DNA"/>
</dbReference>
<dbReference type="EC" id="2.1.1.198" evidence="6"/>
<evidence type="ECO:0000259" key="7">
    <source>
        <dbReference type="Pfam" id="PF00590"/>
    </source>
</evidence>
<dbReference type="PANTHER" id="PTHR46111">
    <property type="entry name" value="RIBOSOMAL RNA SMALL SUBUNIT METHYLTRANSFERASE I"/>
    <property type="match status" value="1"/>
</dbReference>
<evidence type="ECO:0000256" key="2">
    <source>
        <dbReference type="ARBA" id="ARBA00022552"/>
    </source>
</evidence>
<comment type="subcellular location">
    <subcellularLocation>
        <location evidence="6">Cytoplasm</location>
    </subcellularLocation>
</comment>
<dbReference type="FunFam" id="3.40.1010.10:FF:000002">
    <property type="entry name" value="Ribosomal RNA small subunit methyltransferase I"/>
    <property type="match status" value="1"/>
</dbReference>
<proteinExistence type="inferred from homology"/>
<protein>
    <recommendedName>
        <fullName evidence="6">Ribosomal RNA small subunit methyltransferase I</fullName>
        <ecNumber evidence="6">2.1.1.198</ecNumber>
    </recommendedName>
    <alternativeName>
        <fullName evidence="6">16S rRNA 2'-O-ribose C1402 methyltransferase</fullName>
    </alternativeName>
    <alternativeName>
        <fullName evidence="6">rRNA (cytidine-2'-O-)-methyltransferase RsmI</fullName>
    </alternativeName>
</protein>
<dbReference type="Proteomes" id="UP000092247">
    <property type="component" value="Unassembled WGS sequence"/>
</dbReference>
<evidence type="ECO:0000256" key="1">
    <source>
        <dbReference type="ARBA" id="ARBA00022490"/>
    </source>
</evidence>
<dbReference type="STRING" id="368603.AYY16_10710"/>
<dbReference type="Pfam" id="PF00590">
    <property type="entry name" value="TP_methylase"/>
    <property type="match status" value="1"/>
</dbReference>
<keyword evidence="3 6" id="KW-0489">Methyltransferase</keyword>
<evidence type="ECO:0000313" key="9">
    <source>
        <dbReference type="EMBL" id="OBU03806.1"/>
    </source>
</evidence>
<sequence>MNQPNRAVVAAATLYVVPTPIGNLNDITARALDVLTHVDLIAAEDTRHTGLLLSHFGINNRLFALHDHNEQYKADQLITKLQSGTSIALVSDAGTPLINDPGYHLVRRARDAGLTVIPLPGACAAVTALSAAGLPSDRFCYEGFLPAKTKSRQDTLQALAEEPRTLIFYESTHRLLDTLADMVTVWGAERYVVLARELTKTWESIQGKPVGELLAWVLEDENRRKGEMVLIVEGAKPVENDEFSPEILRALAIIQKELPPKKAAAIVAEIYGVKKNALYRYTLESDTPQL</sequence>
<dbReference type="PROSITE" id="PS01296">
    <property type="entry name" value="RSMI"/>
    <property type="match status" value="1"/>
</dbReference>
<gene>
    <name evidence="6" type="primary">rsmI</name>
    <name evidence="9" type="ORF">AYY17_09575</name>
</gene>
<feature type="domain" description="Tetrapyrrole methylase" evidence="7">
    <location>
        <begin position="13"/>
        <end position="212"/>
    </location>
</feature>
<accession>A0A1B8H423</accession>
<dbReference type="HAMAP" id="MF_01877">
    <property type="entry name" value="16SrRNA_methyltr_I"/>
    <property type="match status" value="1"/>
</dbReference>
<dbReference type="GO" id="GO:0005737">
    <property type="term" value="C:cytoplasm"/>
    <property type="evidence" value="ECO:0007669"/>
    <property type="project" value="UniProtKB-SubCell"/>
</dbReference>
<organism evidence="9 10">
    <name type="scientific">Morganella psychrotolerans</name>
    <dbReference type="NCBI Taxonomy" id="368603"/>
    <lineage>
        <taxon>Bacteria</taxon>
        <taxon>Pseudomonadati</taxon>
        <taxon>Pseudomonadota</taxon>
        <taxon>Gammaproteobacteria</taxon>
        <taxon>Enterobacterales</taxon>
        <taxon>Morganellaceae</taxon>
        <taxon>Morganella</taxon>
    </lineage>
</organism>
<evidence type="ECO:0000313" key="10">
    <source>
        <dbReference type="Proteomes" id="UP000092247"/>
    </source>
</evidence>
<evidence type="ECO:0000256" key="6">
    <source>
        <dbReference type="HAMAP-Rule" id="MF_01877"/>
    </source>
</evidence>